<proteinExistence type="predicted"/>
<evidence type="ECO:0000313" key="1">
    <source>
        <dbReference type="EMBL" id="NLS09969.1"/>
    </source>
</evidence>
<dbReference type="Pfam" id="PF03069">
    <property type="entry name" value="FmdA_AmdA"/>
    <property type="match status" value="2"/>
</dbReference>
<dbReference type="Proteomes" id="UP000523139">
    <property type="component" value="Unassembled WGS sequence"/>
</dbReference>
<reference evidence="1 2" key="1">
    <citation type="submission" date="2020-04" db="EMBL/GenBank/DDBJ databases">
        <title>Nesterenkonia sp. nov., isolated from marine sediment.</title>
        <authorList>
            <person name="Zhang G."/>
        </authorList>
    </citation>
    <scope>NUCLEOTIDE SEQUENCE [LARGE SCALE GENOMIC DNA]</scope>
    <source>
        <strain evidence="1 2">MY13</strain>
    </source>
</reference>
<dbReference type="GO" id="GO:0016811">
    <property type="term" value="F:hydrolase activity, acting on carbon-nitrogen (but not peptide) bonds, in linear amides"/>
    <property type="evidence" value="ECO:0007669"/>
    <property type="project" value="InterPro"/>
</dbReference>
<dbReference type="AlphaFoldDB" id="A0A7X8YDW7"/>
<dbReference type="PANTHER" id="PTHR31891:SF1">
    <property type="entry name" value="FORMAMIDASE C869.04-RELATED"/>
    <property type="match status" value="1"/>
</dbReference>
<dbReference type="InterPro" id="IPR004304">
    <property type="entry name" value="FmdA_AmdA"/>
</dbReference>
<dbReference type="RefSeq" id="WP_168887448.1">
    <property type="nucleotide sequence ID" value="NZ_JABAHY010000006.1"/>
</dbReference>
<dbReference type="Gene3D" id="2.60.120.580">
    <property type="entry name" value="Acetamidase/Formamidase-like domains"/>
    <property type="match status" value="2"/>
</dbReference>
<dbReference type="PANTHER" id="PTHR31891">
    <property type="entry name" value="FORMAMIDASE C869.04-RELATED"/>
    <property type="match status" value="1"/>
</dbReference>
<comment type="caution">
    <text evidence="1">The sequence shown here is derived from an EMBL/GenBank/DDBJ whole genome shotgun (WGS) entry which is preliminary data.</text>
</comment>
<evidence type="ECO:0000313" key="2">
    <source>
        <dbReference type="Proteomes" id="UP000523139"/>
    </source>
</evidence>
<gene>
    <name evidence="1" type="ORF">HGQ17_08155</name>
</gene>
<organism evidence="1 2">
    <name type="scientific">Nesterenkonia sedimenti</name>
    <dbReference type="NCBI Taxonomy" id="1463632"/>
    <lineage>
        <taxon>Bacteria</taxon>
        <taxon>Bacillati</taxon>
        <taxon>Actinomycetota</taxon>
        <taxon>Actinomycetes</taxon>
        <taxon>Micrococcales</taxon>
        <taxon>Micrococcaceae</taxon>
        <taxon>Nesterenkonia</taxon>
    </lineage>
</organism>
<name>A0A7X8YDW7_9MICC</name>
<protein>
    <submittedName>
        <fullName evidence="1">Acetamidase</fullName>
    </submittedName>
</protein>
<dbReference type="Gene3D" id="3.10.28.20">
    <property type="entry name" value="Acetamidase/Formamidase-like domains"/>
    <property type="match status" value="1"/>
</dbReference>
<dbReference type="SUPFAM" id="SSF141130">
    <property type="entry name" value="Acetamidase/Formamidase-like"/>
    <property type="match status" value="1"/>
</dbReference>
<dbReference type="EMBL" id="JABAHY010000006">
    <property type="protein sequence ID" value="NLS09969.1"/>
    <property type="molecule type" value="Genomic_DNA"/>
</dbReference>
<keyword evidence="2" id="KW-1185">Reference proteome</keyword>
<sequence>MTHYEVPQVYNRLWTTEHEPVLHIGSGDTLSFDVLDAADGLYRDYENGGPLPERDPSRAYPLRGPIMVADAQPGDVLEIEPLEFSTMGWGWTGFRPGAGLLPEDFAEPFVYKWDLTAGDTATFLDVADIALRPFLGVLGCTPDTREGLGVMPPGHFGGNMDIRDSTAGTKVYLPVQVEGARLMFGDPHAAQGDGEVCVSAIEAPLEGTLKVSLHKDRRISAPQFRTPGPLRSGIEDAGYYATTGIGPDLMEASRDAVRAMIDYLVAEYKLEPRHAYVLCSVVVDLKISEVVDAPNWVVSAYLPLSVMR</sequence>
<accession>A0A7X8YDW7</accession>